<comment type="similarity">
    <text evidence="3">Belongs to the Nudix hydrolase family.</text>
</comment>
<comment type="caution">
    <text evidence="5">The sequence shown here is derived from an EMBL/GenBank/DDBJ whole genome shotgun (WGS) entry which is preliminary data.</text>
</comment>
<dbReference type="PRINTS" id="PR00502">
    <property type="entry name" value="NUDIXFAMILY"/>
</dbReference>
<dbReference type="SUPFAM" id="SSF55811">
    <property type="entry name" value="Nudix"/>
    <property type="match status" value="1"/>
</dbReference>
<dbReference type="InterPro" id="IPR000086">
    <property type="entry name" value="NUDIX_hydrolase_dom"/>
</dbReference>
<sequence length="149" mass="17281">MPRVSVRAVVIENDKILLIRYKDSEGYWYVLPGGGIEDGESLEEAFARETYEECGVSLPFGDIVYVRDFISKNHAQSNKPQDFHQIDINVLSSYLSDDVTLKPTLPDENQEGLIWQELRDLDKIRFYPRNAIYSLMNQDWEKVYIGESL</sequence>
<dbReference type="Pfam" id="PF00293">
    <property type="entry name" value="NUDIX"/>
    <property type="match status" value="1"/>
</dbReference>
<dbReference type="EMBL" id="JAQLOI010000001">
    <property type="protein sequence ID" value="MDB1122249.1"/>
    <property type="molecule type" value="Genomic_DNA"/>
</dbReference>
<dbReference type="InterPro" id="IPR020084">
    <property type="entry name" value="NUDIX_hydrolase_CS"/>
</dbReference>
<accession>A0ABT4YMF5</accession>
<proteinExistence type="inferred from homology"/>
<reference evidence="5 6" key="1">
    <citation type="submission" date="2023-01" db="EMBL/GenBank/DDBJ databases">
        <title>Vibrio sp. KJ40-1 sp.nov, isolated from marine algae.</title>
        <authorList>
            <person name="Butt M."/>
            <person name="Kim J.M.J."/>
            <person name="Jeon C.O.C."/>
        </authorList>
    </citation>
    <scope>NUCLEOTIDE SEQUENCE [LARGE SCALE GENOMIC DNA]</scope>
    <source>
        <strain evidence="5 6">KJ40-1</strain>
    </source>
</reference>
<evidence type="ECO:0000259" key="4">
    <source>
        <dbReference type="PROSITE" id="PS51462"/>
    </source>
</evidence>
<evidence type="ECO:0000256" key="1">
    <source>
        <dbReference type="ARBA" id="ARBA00001946"/>
    </source>
</evidence>
<name>A0ABT4YMF5_9VIBR</name>
<dbReference type="PROSITE" id="PS51462">
    <property type="entry name" value="NUDIX"/>
    <property type="match status" value="1"/>
</dbReference>
<protein>
    <submittedName>
        <fullName evidence="5">NUDIX domain-containing protein</fullName>
    </submittedName>
</protein>
<organism evidence="5 6">
    <name type="scientific">Vibrio algarum</name>
    <dbReference type="NCBI Taxonomy" id="3020714"/>
    <lineage>
        <taxon>Bacteria</taxon>
        <taxon>Pseudomonadati</taxon>
        <taxon>Pseudomonadota</taxon>
        <taxon>Gammaproteobacteria</taxon>
        <taxon>Vibrionales</taxon>
        <taxon>Vibrionaceae</taxon>
        <taxon>Vibrio</taxon>
    </lineage>
</organism>
<dbReference type="Gene3D" id="3.90.79.10">
    <property type="entry name" value="Nucleoside Triphosphate Pyrophosphohydrolase"/>
    <property type="match status" value="1"/>
</dbReference>
<dbReference type="PROSITE" id="PS00893">
    <property type="entry name" value="NUDIX_BOX"/>
    <property type="match status" value="1"/>
</dbReference>
<keyword evidence="6" id="KW-1185">Reference proteome</keyword>
<keyword evidence="2 3" id="KW-0378">Hydrolase</keyword>
<comment type="cofactor">
    <cofactor evidence="1">
        <name>Mg(2+)</name>
        <dbReference type="ChEBI" id="CHEBI:18420"/>
    </cofactor>
</comment>
<evidence type="ECO:0000256" key="2">
    <source>
        <dbReference type="ARBA" id="ARBA00022801"/>
    </source>
</evidence>
<evidence type="ECO:0000313" key="5">
    <source>
        <dbReference type="EMBL" id="MDB1122249.1"/>
    </source>
</evidence>
<evidence type="ECO:0000256" key="3">
    <source>
        <dbReference type="RuleBase" id="RU003476"/>
    </source>
</evidence>
<gene>
    <name evidence="5" type="ORF">PGX00_00160</name>
</gene>
<dbReference type="PANTHER" id="PTHR43046:SF14">
    <property type="entry name" value="MUTT_NUDIX FAMILY PROTEIN"/>
    <property type="match status" value="1"/>
</dbReference>
<dbReference type="InterPro" id="IPR020476">
    <property type="entry name" value="Nudix_hydrolase"/>
</dbReference>
<dbReference type="Proteomes" id="UP001210678">
    <property type="component" value="Unassembled WGS sequence"/>
</dbReference>
<dbReference type="InterPro" id="IPR015797">
    <property type="entry name" value="NUDIX_hydrolase-like_dom_sf"/>
</dbReference>
<dbReference type="RefSeq" id="WP_272131788.1">
    <property type="nucleotide sequence ID" value="NZ_JAQLOI010000001.1"/>
</dbReference>
<evidence type="ECO:0000313" key="6">
    <source>
        <dbReference type="Proteomes" id="UP001210678"/>
    </source>
</evidence>
<dbReference type="PANTHER" id="PTHR43046">
    <property type="entry name" value="GDP-MANNOSE MANNOSYL HYDROLASE"/>
    <property type="match status" value="1"/>
</dbReference>
<feature type="domain" description="Nudix hydrolase" evidence="4">
    <location>
        <begin position="1"/>
        <end position="138"/>
    </location>
</feature>